<sequence>MNYLHGSSAIDVSQMRVISQIQINLAGINQEITI</sequence>
<dbReference type="AlphaFoldDB" id="A0A0T9TTT2"/>
<gene>
    <name evidence="1" type="ORF">ERS008460_01602</name>
</gene>
<accession>A0A0T9TTT2</accession>
<reference evidence="2" key="1">
    <citation type="submission" date="2015-03" db="EMBL/GenBank/DDBJ databases">
        <authorList>
            <consortium name="Pathogen Informatics"/>
        </authorList>
    </citation>
    <scope>NUCLEOTIDE SEQUENCE [LARGE SCALE GENOMIC DNA]</scope>
    <source>
        <strain evidence="2">IP27925</strain>
    </source>
</reference>
<dbReference type="Proteomes" id="UP000040088">
    <property type="component" value="Unassembled WGS sequence"/>
</dbReference>
<organism evidence="1 2">
    <name type="scientific">Yersinia aleksiciae</name>
    <dbReference type="NCBI Taxonomy" id="263819"/>
    <lineage>
        <taxon>Bacteria</taxon>
        <taxon>Pseudomonadati</taxon>
        <taxon>Pseudomonadota</taxon>
        <taxon>Gammaproteobacteria</taxon>
        <taxon>Enterobacterales</taxon>
        <taxon>Yersiniaceae</taxon>
        <taxon>Yersinia</taxon>
    </lineage>
</organism>
<protein>
    <submittedName>
        <fullName evidence="1">Uncharacterized protein</fullName>
    </submittedName>
</protein>
<proteinExistence type="predicted"/>
<name>A0A0T9TTT2_YERAE</name>
<evidence type="ECO:0000313" key="2">
    <source>
        <dbReference type="Proteomes" id="UP000040088"/>
    </source>
</evidence>
<dbReference type="EMBL" id="CQEM01000006">
    <property type="protein sequence ID" value="CNL01810.1"/>
    <property type="molecule type" value="Genomic_DNA"/>
</dbReference>
<evidence type="ECO:0000313" key="1">
    <source>
        <dbReference type="EMBL" id="CNL01810.1"/>
    </source>
</evidence>